<dbReference type="EMBL" id="JBHTMP010000018">
    <property type="protein sequence ID" value="MFD1322177.1"/>
    <property type="molecule type" value="Genomic_DNA"/>
</dbReference>
<keyword evidence="3" id="KW-1185">Reference proteome</keyword>
<dbReference type="InterPro" id="IPR051908">
    <property type="entry name" value="Ribosomal_N-acetyltransferase"/>
</dbReference>
<evidence type="ECO:0000259" key="1">
    <source>
        <dbReference type="PROSITE" id="PS51186"/>
    </source>
</evidence>
<dbReference type="InterPro" id="IPR016181">
    <property type="entry name" value="Acyl_CoA_acyltransferase"/>
</dbReference>
<keyword evidence="2" id="KW-0012">Acyltransferase</keyword>
<proteinExistence type="predicted"/>
<dbReference type="EC" id="2.3.-.-" evidence="2"/>
<keyword evidence="2" id="KW-0808">Transferase</keyword>
<accession>A0ABW3YCI1</accession>
<dbReference type="RefSeq" id="WP_377570800.1">
    <property type="nucleotide sequence ID" value="NZ_JBHTMP010000018.1"/>
</dbReference>
<evidence type="ECO:0000313" key="2">
    <source>
        <dbReference type="EMBL" id="MFD1322177.1"/>
    </source>
</evidence>
<dbReference type="PANTHER" id="PTHR43441:SF2">
    <property type="entry name" value="FAMILY ACETYLTRANSFERASE, PUTATIVE (AFU_ORTHOLOGUE AFUA_7G00850)-RELATED"/>
    <property type="match status" value="1"/>
</dbReference>
<sequence>MNVEVSLRPAREEDLTFLNSLSNDPAASGEHQWYGWHSPHTYRQRWAENGLLSDDGGLLIVDAGTARSGLVSWRRIQATRSSHYWNIGALLAPEARGKGYGSRAQRLLAEYLFAHTTVNRVEAGTEIGNVAEQRALEKAGFTREGVVRGAGFRDGRWHDGVLYSLVRSDLVSTTSP</sequence>
<dbReference type="InterPro" id="IPR000182">
    <property type="entry name" value="GNAT_dom"/>
</dbReference>
<name>A0ABW3YCI1_9ACTN</name>
<dbReference type="SUPFAM" id="SSF55729">
    <property type="entry name" value="Acyl-CoA N-acyltransferases (Nat)"/>
    <property type="match status" value="1"/>
</dbReference>
<dbReference type="Proteomes" id="UP001597260">
    <property type="component" value="Unassembled WGS sequence"/>
</dbReference>
<dbReference type="GO" id="GO:0016746">
    <property type="term" value="F:acyltransferase activity"/>
    <property type="evidence" value="ECO:0007669"/>
    <property type="project" value="UniProtKB-KW"/>
</dbReference>
<feature type="domain" description="N-acetyltransferase" evidence="1">
    <location>
        <begin position="5"/>
        <end position="168"/>
    </location>
</feature>
<dbReference type="Pfam" id="PF13302">
    <property type="entry name" value="Acetyltransf_3"/>
    <property type="match status" value="1"/>
</dbReference>
<gene>
    <name evidence="2" type="ORF">ACFQ4H_13850</name>
</gene>
<evidence type="ECO:0000313" key="3">
    <source>
        <dbReference type="Proteomes" id="UP001597260"/>
    </source>
</evidence>
<comment type="caution">
    <text evidence="2">The sequence shown here is derived from an EMBL/GenBank/DDBJ whole genome shotgun (WGS) entry which is preliminary data.</text>
</comment>
<reference evidence="3" key="1">
    <citation type="journal article" date="2019" name="Int. J. Syst. Evol. Microbiol.">
        <title>The Global Catalogue of Microorganisms (GCM) 10K type strain sequencing project: providing services to taxonomists for standard genome sequencing and annotation.</title>
        <authorList>
            <consortium name="The Broad Institute Genomics Platform"/>
            <consortium name="The Broad Institute Genome Sequencing Center for Infectious Disease"/>
            <person name="Wu L."/>
            <person name="Ma J."/>
        </authorList>
    </citation>
    <scope>NUCLEOTIDE SEQUENCE [LARGE SCALE GENOMIC DNA]</scope>
    <source>
        <strain evidence="3">JCM 31037</strain>
    </source>
</reference>
<dbReference type="Gene3D" id="3.40.630.30">
    <property type="match status" value="1"/>
</dbReference>
<organism evidence="2 3">
    <name type="scientific">Micromonospora sonneratiae</name>
    <dbReference type="NCBI Taxonomy" id="1184706"/>
    <lineage>
        <taxon>Bacteria</taxon>
        <taxon>Bacillati</taxon>
        <taxon>Actinomycetota</taxon>
        <taxon>Actinomycetes</taxon>
        <taxon>Micromonosporales</taxon>
        <taxon>Micromonosporaceae</taxon>
        <taxon>Micromonospora</taxon>
    </lineage>
</organism>
<dbReference type="PROSITE" id="PS51186">
    <property type="entry name" value="GNAT"/>
    <property type="match status" value="1"/>
</dbReference>
<protein>
    <submittedName>
        <fullName evidence="2">GNAT family N-acetyltransferase</fullName>
        <ecNumber evidence="2">2.3.-.-</ecNumber>
    </submittedName>
</protein>
<dbReference type="PANTHER" id="PTHR43441">
    <property type="entry name" value="RIBOSOMAL-PROTEIN-SERINE ACETYLTRANSFERASE"/>
    <property type="match status" value="1"/>
</dbReference>